<keyword evidence="6" id="KW-0418">Kinase</keyword>
<feature type="modified residue" description="4-aspartylphosphate" evidence="9">
    <location>
        <position position="561"/>
    </location>
</feature>
<proteinExistence type="inferred from homology"/>
<dbReference type="InterPro" id="IPR003661">
    <property type="entry name" value="HisK_dim/P_dom"/>
</dbReference>
<evidence type="ECO:0000259" key="11">
    <source>
        <dbReference type="PROSITE" id="PS50110"/>
    </source>
</evidence>
<evidence type="ECO:0000256" key="2">
    <source>
        <dbReference type="ARBA" id="ARBA00006402"/>
    </source>
</evidence>
<dbReference type="SMART" id="SM00448">
    <property type="entry name" value="REC"/>
    <property type="match status" value="1"/>
</dbReference>
<dbReference type="RefSeq" id="WP_193925104.1">
    <property type="nucleotide sequence ID" value="NZ_JADEWL010000174.1"/>
</dbReference>
<dbReference type="GO" id="GO:0000155">
    <property type="term" value="F:phosphorelay sensor kinase activity"/>
    <property type="evidence" value="ECO:0007669"/>
    <property type="project" value="InterPro"/>
</dbReference>
<evidence type="ECO:0000256" key="4">
    <source>
        <dbReference type="ARBA" id="ARBA00022553"/>
    </source>
</evidence>
<organism evidence="12 13">
    <name type="scientific">Plectonema cf. radiosum LEGE 06105</name>
    <dbReference type="NCBI Taxonomy" id="945769"/>
    <lineage>
        <taxon>Bacteria</taxon>
        <taxon>Bacillati</taxon>
        <taxon>Cyanobacteriota</taxon>
        <taxon>Cyanophyceae</taxon>
        <taxon>Oscillatoriophycideae</taxon>
        <taxon>Oscillatoriales</taxon>
        <taxon>Microcoleaceae</taxon>
        <taxon>Plectonema</taxon>
    </lineage>
</organism>
<dbReference type="FunFam" id="1.10.287.130:FF:000001">
    <property type="entry name" value="Two-component sensor histidine kinase"/>
    <property type="match status" value="1"/>
</dbReference>
<evidence type="ECO:0000256" key="6">
    <source>
        <dbReference type="ARBA" id="ARBA00022777"/>
    </source>
</evidence>
<dbReference type="InterPro" id="IPR001789">
    <property type="entry name" value="Sig_transdc_resp-reg_receiver"/>
</dbReference>
<dbReference type="Pfam" id="PF00072">
    <property type="entry name" value="Response_reg"/>
    <property type="match status" value="1"/>
</dbReference>
<comment type="catalytic activity">
    <reaction evidence="1">
        <text>ATP + protein L-histidine = ADP + protein N-phospho-L-histidine.</text>
        <dbReference type="EC" id="2.7.13.3"/>
    </reaction>
</comment>
<comment type="similarity">
    <text evidence="2">In the N-terminal section; belongs to the phytochrome family.</text>
</comment>
<dbReference type="CDD" id="cd17546">
    <property type="entry name" value="REC_hyHK_CKI1_RcsC-like"/>
    <property type="match status" value="1"/>
</dbReference>
<dbReference type="PROSITE" id="PS50109">
    <property type="entry name" value="HIS_KIN"/>
    <property type="match status" value="1"/>
</dbReference>
<dbReference type="CDD" id="cd00082">
    <property type="entry name" value="HisKA"/>
    <property type="match status" value="1"/>
</dbReference>
<dbReference type="InterPro" id="IPR003594">
    <property type="entry name" value="HATPase_dom"/>
</dbReference>
<dbReference type="NCBIfam" id="NF038297">
    <property type="entry name" value="hybrid_HK_HrmK"/>
    <property type="match status" value="1"/>
</dbReference>
<dbReference type="InterPro" id="IPR005467">
    <property type="entry name" value="His_kinase_dom"/>
</dbReference>
<dbReference type="InterPro" id="IPR004358">
    <property type="entry name" value="Sig_transdc_His_kin-like_C"/>
</dbReference>
<dbReference type="PANTHER" id="PTHR43047">
    <property type="entry name" value="TWO-COMPONENT HISTIDINE PROTEIN KINASE"/>
    <property type="match status" value="1"/>
</dbReference>
<sequence length="632" mass="71122">MQQYSNLPEQNSQLNAHSSTVLTTIEQLRVELWLERSLNQLQSRLNNCLSLAFSGERRSAYCPPFHGGVPLTEDKQEIVTAEIFQSVVTQLAIAINSNIIAIALPERVSNAIVEPQQSVCKICYISCDSTTPIQSSALTVTLNKGQERKLTLNSEIHISELQQLEQQPQTAWCLSNDILGTVAWLIICEKSSINSSSLNVTEQIPKLMVKAAQMCMVALTQVKQIESLQQQAQQLNNGNQELQRTNQLKNQFLANTSHEIRTPLSSIIGFTHLLLAQGYDPNRQRHHEYLNIIQSSGKHLLALINDILDLSKIEANQLEVNWEKIDVPQLCRNVLALVKEKAANKGLQMRLEVDDNVTNIVADPLRLKQILLNLLFNAVKFTKTGTVGLEVKLLQEQNEFMRFTVWDTGIGISEQNQSELFQPYFQVFNDNEALSQEGTGLGLTVTRKLVEIHGGWVEVKSVVGKGSYFTIVLPVTQNQVAQVTDTVEECQLQHTSCTNRKIATYTKEKSSNILLVEDDIPNAQLIKTFLERLKYQVTWVKTAVQMWDALKQQHYFLILMDIILPDDNGLALVKQLRENPQYSHIPIVAQTAMAMKGDRDTCLAAGVNDYISKPIDLPLLEKIVSQYNILLD</sequence>
<dbReference type="PANTHER" id="PTHR43047:SF63">
    <property type="entry name" value="HISTIDINE KINASE"/>
    <property type="match status" value="1"/>
</dbReference>
<evidence type="ECO:0000259" key="10">
    <source>
        <dbReference type="PROSITE" id="PS50109"/>
    </source>
</evidence>
<dbReference type="CDD" id="cd16922">
    <property type="entry name" value="HATPase_EvgS-ArcB-TorS-like"/>
    <property type="match status" value="1"/>
</dbReference>
<evidence type="ECO:0000256" key="7">
    <source>
        <dbReference type="ARBA" id="ARBA00023012"/>
    </source>
</evidence>
<keyword evidence="7" id="KW-0902">Two-component regulatory system</keyword>
<dbReference type="SUPFAM" id="SSF55874">
    <property type="entry name" value="ATPase domain of HSP90 chaperone/DNA topoisomerase II/histidine kinase"/>
    <property type="match status" value="1"/>
</dbReference>
<dbReference type="AlphaFoldDB" id="A0A8J7JXA8"/>
<dbReference type="PRINTS" id="PR00344">
    <property type="entry name" value="BCTRLSENSOR"/>
</dbReference>
<evidence type="ECO:0000313" key="12">
    <source>
        <dbReference type="EMBL" id="MBE9216505.1"/>
    </source>
</evidence>
<evidence type="ECO:0000313" key="13">
    <source>
        <dbReference type="Proteomes" id="UP000620559"/>
    </source>
</evidence>
<dbReference type="EMBL" id="JADEWL010000174">
    <property type="protein sequence ID" value="MBE9216505.1"/>
    <property type="molecule type" value="Genomic_DNA"/>
</dbReference>
<dbReference type="GO" id="GO:0005886">
    <property type="term" value="C:plasma membrane"/>
    <property type="evidence" value="ECO:0007669"/>
    <property type="project" value="TreeGrafter"/>
</dbReference>
<feature type="domain" description="Response regulatory" evidence="11">
    <location>
        <begin position="512"/>
        <end position="628"/>
    </location>
</feature>
<dbReference type="FunFam" id="3.30.565.10:FF:000010">
    <property type="entry name" value="Sensor histidine kinase RcsC"/>
    <property type="match status" value="1"/>
</dbReference>
<dbReference type="InterPro" id="IPR036890">
    <property type="entry name" value="HATPase_C_sf"/>
</dbReference>
<dbReference type="Proteomes" id="UP000620559">
    <property type="component" value="Unassembled WGS sequence"/>
</dbReference>
<feature type="domain" description="Histidine kinase" evidence="10">
    <location>
        <begin position="255"/>
        <end position="477"/>
    </location>
</feature>
<dbReference type="Gene3D" id="3.30.565.10">
    <property type="entry name" value="Histidine kinase-like ATPase, C-terminal domain"/>
    <property type="match status" value="1"/>
</dbReference>
<dbReference type="SMART" id="SM00388">
    <property type="entry name" value="HisKA"/>
    <property type="match status" value="1"/>
</dbReference>
<evidence type="ECO:0000256" key="1">
    <source>
        <dbReference type="ARBA" id="ARBA00000085"/>
    </source>
</evidence>
<dbReference type="SUPFAM" id="SSF52172">
    <property type="entry name" value="CheY-like"/>
    <property type="match status" value="1"/>
</dbReference>
<dbReference type="SMART" id="SM00387">
    <property type="entry name" value="HATPase_c"/>
    <property type="match status" value="1"/>
</dbReference>
<evidence type="ECO:0000256" key="5">
    <source>
        <dbReference type="ARBA" id="ARBA00022679"/>
    </source>
</evidence>
<accession>A0A8J7JXA8</accession>
<keyword evidence="5" id="KW-0808">Transferase</keyword>
<reference evidence="12" key="1">
    <citation type="submission" date="2020-10" db="EMBL/GenBank/DDBJ databases">
        <authorList>
            <person name="Castelo-Branco R."/>
            <person name="Eusebio N."/>
            <person name="Adriana R."/>
            <person name="Vieira A."/>
            <person name="Brugerolle De Fraissinette N."/>
            <person name="Rezende De Castro R."/>
            <person name="Schneider M.P."/>
            <person name="Vasconcelos V."/>
            <person name="Leao P.N."/>
        </authorList>
    </citation>
    <scope>NUCLEOTIDE SEQUENCE</scope>
    <source>
        <strain evidence="12">LEGE 06105</strain>
    </source>
</reference>
<dbReference type="Pfam" id="PF00512">
    <property type="entry name" value="HisKA"/>
    <property type="match status" value="1"/>
</dbReference>
<dbReference type="Gene3D" id="1.10.287.130">
    <property type="match status" value="1"/>
</dbReference>
<dbReference type="Gene3D" id="3.40.50.2300">
    <property type="match status" value="1"/>
</dbReference>
<gene>
    <name evidence="12" type="ORF">IQ247_28250</name>
</gene>
<dbReference type="GO" id="GO:0009927">
    <property type="term" value="F:histidine phosphotransfer kinase activity"/>
    <property type="evidence" value="ECO:0007669"/>
    <property type="project" value="TreeGrafter"/>
</dbReference>
<evidence type="ECO:0000256" key="8">
    <source>
        <dbReference type="ARBA" id="ARBA00074306"/>
    </source>
</evidence>
<comment type="caution">
    <text evidence="12">The sequence shown here is derived from an EMBL/GenBank/DDBJ whole genome shotgun (WGS) entry which is preliminary data.</text>
</comment>
<dbReference type="InterPro" id="IPR036097">
    <property type="entry name" value="HisK_dim/P_sf"/>
</dbReference>
<name>A0A8J7JXA8_9CYAN</name>
<dbReference type="PROSITE" id="PS50110">
    <property type="entry name" value="RESPONSE_REGULATORY"/>
    <property type="match status" value="1"/>
</dbReference>
<dbReference type="Pfam" id="PF02518">
    <property type="entry name" value="HATPase_c"/>
    <property type="match status" value="1"/>
</dbReference>
<evidence type="ECO:0000256" key="3">
    <source>
        <dbReference type="ARBA" id="ARBA00012438"/>
    </source>
</evidence>
<dbReference type="SUPFAM" id="SSF47384">
    <property type="entry name" value="Homodimeric domain of signal transducing histidine kinase"/>
    <property type="match status" value="1"/>
</dbReference>
<protein>
    <recommendedName>
        <fullName evidence="8">Circadian input-output histidine kinase CikA</fullName>
        <ecNumber evidence="3">2.7.13.3</ecNumber>
    </recommendedName>
</protein>
<dbReference type="InterPro" id="IPR011006">
    <property type="entry name" value="CheY-like_superfamily"/>
</dbReference>
<dbReference type="EC" id="2.7.13.3" evidence="3"/>
<keyword evidence="13" id="KW-1185">Reference proteome</keyword>
<keyword evidence="4 9" id="KW-0597">Phosphoprotein</keyword>
<evidence type="ECO:0000256" key="9">
    <source>
        <dbReference type="PROSITE-ProRule" id="PRU00169"/>
    </source>
</evidence>